<feature type="region of interest" description="Disordered" evidence="2">
    <location>
        <begin position="200"/>
        <end position="236"/>
    </location>
</feature>
<dbReference type="Gene3D" id="4.10.60.10">
    <property type="entry name" value="Zinc finger, CCHC-type"/>
    <property type="match status" value="1"/>
</dbReference>
<evidence type="ECO:0000256" key="1">
    <source>
        <dbReference type="SAM" id="Coils"/>
    </source>
</evidence>
<dbReference type="SMART" id="SM00343">
    <property type="entry name" value="ZnF_C2HC"/>
    <property type="match status" value="1"/>
</dbReference>
<evidence type="ECO:0000313" key="3">
    <source>
        <dbReference type="EMBL" id="GIM02017.1"/>
    </source>
</evidence>
<gene>
    <name evidence="3" type="ORF">Vretimale_6758</name>
</gene>
<accession>A0A8J4G8I8</accession>
<sequence length="296" mass="33318">MLTTSDVAALRSALPTSHPLRNTRSIATQTPTQNAQMSAEIANRELMQKQIDELTRKLAEVQSRLPPEPQFNVNDDPEMFISDCEIFTRWYKTPAFLLLQTGTDAKQWLHDLKEQDPTAIDKNMKELSTLFLKRFAPKVESRKLEAQKSLVDGKIVMDPKKGVPEYAARFRAVVQRARLTDVSLTLLSFRRGLTSALPGPCRVNHEAGRKRKPNEGWKTIPAKKPRSETPSPAPKIKAGQTTAIFAEHLNRNLSQIEWEAYKKEGLCIKCGQKGHRAKDCKKTASANAMEVEKADD</sequence>
<proteinExistence type="predicted"/>
<evidence type="ECO:0000313" key="4">
    <source>
        <dbReference type="Proteomes" id="UP000722791"/>
    </source>
</evidence>
<dbReference type="OrthoDB" id="560753at2759"/>
<dbReference type="GO" id="GO:0003676">
    <property type="term" value="F:nucleic acid binding"/>
    <property type="evidence" value="ECO:0007669"/>
    <property type="project" value="InterPro"/>
</dbReference>
<dbReference type="InterPro" id="IPR005162">
    <property type="entry name" value="Retrotrans_gag_dom"/>
</dbReference>
<reference evidence="3" key="1">
    <citation type="journal article" date="2021" name="Proc. Natl. Acad. Sci. U.S.A.">
        <title>Three genomes in the algal genus Volvox reveal the fate of a haploid sex-determining region after a transition to homothallism.</title>
        <authorList>
            <person name="Yamamoto K."/>
            <person name="Hamaji T."/>
            <person name="Kawai-Toyooka H."/>
            <person name="Matsuzaki R."/>
            <person name="Takahashi F."/>
            <person name="Nishimura Y."/>
            <person name="Kawachi M."/>
            <person name="Noguchi H."/>
            <person name="Minakuchi Y."/>
            <person name="Umen J.G."/>
            <person name="Toyoda A."/>
            <person name="Nozaki H."/>
        </authorList>
    </citation>
    <scope>NUCLEOTIDE SEQUENCE</scope>
    <source>
        <strain evidence="3">NIES-3785</strain>
    </source>
</reference>
<protein>
    <submittedName>
        <fullName evidence="3">Uncharacterized protein</fullName>
    </submittedName>
</protein>
<keyword evidence="1" id="KW-0175">Coiled coil</keyword>
<dbReference type="GO" id="GO:0008270">
    <property type="term" value="F:zinc ion binding"/>
    <property type="evidence" value="ECO:0007669"/>
    <property type="project" value="InterPro"/>
</dbReference>
<feature type="coiled-coil region" evidence="1">
    <location>
        <begin position="37"/>
        <end position="64"/>
    </location>
</feature>
<dbReference type="InterPro" id="IPR001878">
    <property type="entry name" value="Znf_CCHC"/>
</dbReference>
<dbReference type="Pfam" id="PF00098">
    <property type="entry name" value="zf-CCHC"/>
    <property type="match status" value="1"/>
</dbReference>
<dbReference type="Proteomes" id="UP000722791">
    <property type="component" value="Unassembled WGS sequence"/>
</dbReference>
<organism evidence="3 4">
    <name type="scientific">Volvox reticuliferus</name>
    <dbReference type="NCBI Taxonomy" id="1737510"/>
    <lineage>
        <taxon>Eukaryota</taxon>
        <taxon>Viridiplantae</taxon>
        <taxon>Chlorophyta</taxon>
        <taxon>core chlorophytes</taxon>
        <taxon>Chlorophyceae</taxon>
        <taxon>CS clade</taxon>
        <taxon>Chlamydomonadales</taxon>
        <taxon>Volvocaceae</taxon>
        <taxon>Volvox</taxon>
    </lineage>
</organism>
<dbReference type="InterPro" id="IPR036875">
    <property type="entry name" value="Znf_CCHC_sf"/>
</dbReference>
<dbReference type="Pfam" id="PF03732">
    <property type="entry name" value="Retrotrans_gag"/>
    <property type="match status" value="1"/>
</dbReference>
<dbReference type="SUPFAM" id="SSF57756">
    <property type="entry name" value="Retrovirus zinc finger-like domains"/>
    <property type="match status" value="1"/>
</dbReference>
<dbReference type="EMBL" id="BNCQ01000010">
    <property type="protein sequence ID" value="GIM02017.1"/>
    <property type="molecule type" value="Genomic_DNA"/>
</dbReference>
<evidence type="ECO:0000256" key="2">
    <source>
        <dbReference type="SAM" id="MobiDB-lite"/>
    </source>
</evidence>
<name>A0A8J4G8I8_9CHLO</name>
<dbReference type="AlphaFoldDB" id="A0A8J4G8I8"/>
<comment type="caution">
    <text evidence="3">The sequence shown here is derived from an EMBL/GenBank/DDBJ whole genome shotgun (WGS) entry which is preliminary data.</text>
</comment>
<dbReference type="PROSITE" id="PS50158">
    <property type="entry name" value="ZF_CCHC"/>
    <property type="match status" value="1"/>
</dbReference>